<reference evidence="1 2" key="1">
    <citation type="submission" date="2017-09" db="EMBL/GenBank/DDBJ databases">
        <title>Depth-based differentiation of microbial function through sediment-hosted aquifers and enrichment of novel symbionts in the deep terrestrial subsurface.</title>
        <authorList>
            <person name="Probst A.J."/>
            <person name="Ladd B."/>
            <person name="Jarett J.K."/>
            <person name="Geller-Mcgrath D.E."/>
            <person name="Sieber C.M."/>
            <person name="Emerson J.B."/>
            <person name="Anantharaman K."/>
            <person name="Thomas B.C."/>
            <person name="Malmstrom R."/>
            <person name="Stieglmeier M."/>
            <person name="Klingl A."/>
            <person name="Woyke T."/>
            <person name="Ryan C.M."/>
            <person name="Banfield J.F."/>
        </authorList>
    </citation>
    <scope>NUCLEOTIDE SEQUENCE [LARGE SCALE GENOMIC DNA]</scope>
    <source>
        <strain evidence="1">CG_4_10_14_0_8_um_filter_42_10</strain>
    </source>
</reference>
<gene>
    <name evidence="1" type="ORF">COY66_05015</name>
</gene>
<comment type="caution">
    <text evidence="1">The sequence shown here is derived from an EMBL/GenBank/DDBJ whole genome shotgun (WGS) entry which is preliminary data.</text>
</comment>
<evidence type="ECO:0000313" key="2">
    <source>
        <dbReference type="Proteomes" id="UP000230779"/>
    </source>
</evidence>
<sequence>MRFPLDKREPIPGGGFKDPVYKKNWGFEHLACDYRAIYVPVHAHRDCQITEEVWGNEGGHWLRFKGDDQYVIRAAHHKEYKQPLGRYLEGTVLAITGNTGKHRDGSPNAPHWHCEVINPFGQHVDPEWYFNQLLNPKIMDYNVSIVRNTDTGGYYFFKKSRDFEMARQPLSKNTIGFALLTLKEIYKDKDYEHIFPMSTAKMKEYAVVWEFFGGEDKEFIKTHG</sequence>
<dbReference type="Proteomes" id="UP000230779">
    <property type="component" value="Unassembled WGS sequence"/>
</dbReference>
<evidence type="ECO:0008006" key="3">
    <source>
        <dbReference type="Google" id="ProtNLM"/>
    </source>
</evidence>
<evidence type="ECO:0000313" key="1">
    <source>
        <dbReference type="EMBL" id="PIY96086.1"/>
    </source>
</evidence>
<organism evidence="1 2">
    <name type="scientific">Candidatus Kerfeldbacteria bacterium CG_4_10_14_0_8_um_filter_42_10</name>
    <dbReference type="NCBI Taxonomy" id="2014248"/>
    <lineage>
        <taxon>Bacteria</taxon>
        <taxon>Candidatus Kerfeldiibacteriota</taxon>
    </lineage>
</organism>
<dbReference type="Gene3D" id="2.70.70.10">
    <property type="entry name" value="Glucose Permease (Domain IIA)"/>
    <property type="match status" value="1"/>
</dbReference>
<protein>
    <recommendedName>
        <fullName evidence="3">Peptidase M23 domain-containing protein</fullName>
    </recommendedName>
</protein>
<dbReference type="AlphaFoldDB" id="A0A2M7RI80"/>
<name>A0A2M7RI80_9BACT</name>
<proteinExistence type="predicted"/>
<dbReference type="EMBL" id="PFMD01000058">
    <property type="protein sequence ID" value="PIY96086.1"/>
    <property type="molecule type" value="Genomic_DNA"/>
</dbReference>
<dbReference type="InterPro" id="IPR011055">
    <property type="entry name" value="Dup_hybrid_motif"/>
</dbReference>
<accession>A0A2M7RI80</accession>